<protein>
    <submittedName>
        <fullName evidence="1">Uncharacterized protein</fullName>
    </submittedName>
</protein>
<dbReference type="EMBL" id="JADIKF010000040">
    <property type="protein sequence ID" value="MBM7131720.1"/>
    <property type="molecule type" value="Genomic_DNA"/>
</dbReference>
<gene>
    <name evidence="1" type="ORF">ISS99_19530</name>
</gene>
<name>A0ABS2KL21_9GAMM</name>
<sequence length="86" mass="9501">MTVPSSTVIPLVLLACWAGLQVARRFSSKTTVPQRAPESISDEEILREHFAGRRINALMLYRIRHACGLKDAQKGLQALANAATRK</sequence>
<dbReference type="Proteomes" id="UP001430193">
    <property type="component" value="Unassembled WGS sequence"/>
</dbReference>
<proteinExistence type="predicted"/>
<reference evidence="1" key="1">
    <citation type="submission" date="2020-10" db="EMBL/GenBank/DDBJ databases">
        <title>Phylogeny of dyella-like bacteria.</title>
        <authorList>
            <person name="Fu J."/>
        </authorList>
    </citation>
    <scope>NUCLEOTIDE SEQUENCE</scope>
    <source>
        <strain evidence="1">DHON07</strain>
    </source>
</reference>
<accession>A0ABS2KL21</accession>
<keyword evidence="2" id="KW-1185">Reference proteome</keyword>
<evidence type="ECO:0000313" key="2">
    <source>
        <dbReference type="Proteomes" id="UP001430193"/>
    </source>
</evidence>
<evidence type="ECO:0000313" key="1">
    <source>
        <dbReference type="EMBL" id="MBM7131720.1"/>
    </source>
</evidence>
<dbReference type="RefSeq" id="WP_204633273.1">
    <property type="nucleotide sequence ID" value="NZ_BSOC01000001.1"/>
</dbReference>
<organism evidence="1 2">
    <name type="scientific">Dyella mobilis</name>
    <dbReference type="NCBI Taxonomy" id="1849582"/>
    <lineage>
        <taxon>Bacteria</taxon>
        <taxon>Pseudomonadati</taxon>
        <taxon>Pseudomonadota</taxon>
        <taxon>Gammaproteobacteria</taxon>
        <taxon>Lysobacterales</taxon>
        <taxon>Rhodanobacteraceae</taxon>
        <taxon>Dyella</taxon>
    </lineage>
</organism>
<comment type="caution">
    <text evidence="1">The sequence shown here is derived from an EMBL/GenBank/DDBJ whole genome shotgun (WGS) entry which is preliminary data.</text>
</comment>